<sequence>MLRKCLLSVAVILLLSSGALADIGQIRDFSVGAVNLVGRCGGPGSAKGGNIAIVNQSQGVHKPFFGISARQEEKGILVQCGSAGGAGGVSGVAQCATVEGLQGQFTQRFGPTVQGQCLNVGLKQVALKAGGVGGAVGAQGFVGGQSQTITTPHMTSTESQFVGVAQYSNVSGDPGSNALVVNTVDVKMGQGQIVTGGPTRPRHR</sequence>
<reference evidence="1" key="1">
    <citation type="journal article" date="2014" name="Front. Microbiol.">
        <title>High frequency of phylogenetically diverse reductive dehalogenase-homologous genes in deep subseafloor sedimentary metagenomes.</title>
        <authorList>
            <person name="Kawai M."/>
            <person name="Futagami T."/>
            <person name="Toyoda A."/>
            <person name="Takaki Y."/>
            <person name="Nishi S."/>
            <person name="Hori S."/>
            <person name="Arai W."/>
            <person name="Tsubouchi T."/>
            <person name="Morono Y."/>
            <person name="Uchiyama I."/>
            <person name="Ito T."/>
            <person name="Fujiyama A."/>
            <person name="Inagaki F."/>
            <person name="Takami H."/>
        </authorList>
    </citation>
    <scope>NUCLEOTIDE SEQUENCE</scope>
    <source>
        <strain evidence="1">Expedition CK06-06</strain>
    </source>
</reference>
<dbReference type="AlphaFoldDB" id="X1Q6I5"/>
<proteinExistence type="predicted"/>
<accession>X1Q6I5</accession>
<comment type="caution">
    <text evidence="1">The sequence shown here is derived from an EMBL/GenBank/DDBJ whole genome shotgun (WGS) entry which is preliminary data.</text>
</comment>
<dbReference type="EMBL" id="BARW01003141">
    <property type="protein sequence ID" value="GAI63843.1"/>
    <property type="molecule type" value="Genomic_DNA"/>
</dbReference>
<protein>
    <submittedName>
        <fullName evidence="1">Uncharacterized protein</fullName>
    </submittedName>
</protein>
<name>X1Q6I5_9ZZZZ</name>
<organism evidence="1">
    <name type="scientific">marine sediment metagenome</name>
    <dbReference type="NCBI Taxonomy" id="412755"/>
    <lineage>
        <taxon>unclassified sequences</taxon>
        <taxon>metagenomes</taxon>
        <taxon>ecological metagenomes</taxon>
    </lineage>
</organism>
<evidence type="ECO:0000313" key="1">
    <source>
        <dbReference type="EMBL" id="GAI63843.1"/>
    </source>
</evidence>
<gene>
    <name evidence="1" type="ORF">S12H4_08207</name>
</gene>